<dbReference type="InterPro" id="IPR046505">
    <property type="entry name" value="DUF6683"/>
</dbReference>
<protein>
    <submittedName>
        <fullName evidence="1">DUF6683 family protein</fullName>
    </submittedName>
</protein>
<accession>A0ABW7GFP3</accession>
<comment type="caution">
    <text evidence="1">The sequence shown here is derived from an EMBL/GenBank/DDBJ whole genome shotgun (WGS) entry which is preliminary data.</text>
</comment>
<dbReference type="RefSeq" id="WP_394509593.1">
    <property type="nucleotide sequence ID" value="NZ_JBIGHX010000001.1"/>
</dbReference>
<reference evidence="1 2" key="1">
    <citation type="submission" date="2024-08" db="EMBL/GenBank/DDBJ databases">
        <authorList>
            <person name="Lu H."/>
        </authorList>
    </citation>
    <scope>NUCLEOTIDE SEQUENCE [LARGE SCALE GENOMIC DNA]</scope>
    <source>
        <strain evidence="1 2">DXS20W</strain>
    </source>
</reference>
<evidence type="ECO:0000313" key="1">
    <source>
        <dbReference type="EMBL" id="MFG6460775.1"/>
    </source>
</evidence>
<organism evidence="1 2">
    <name type="scientific">Pelomonas lactea</name>
    <dbReference type="NCBI Taxonomy" id="3299030"/>
    <lineage>
        <taxon>Bacteria</taxon>
        <taxon>Pseudomonadati</taxon>
        <taxon>Pseudomonadota</taxon>
        <taxon>Betaproteobacteria</taxon>
        <taxon>Burkholderiales</taxon>
        <taxon>Sphaerotilaceae</taxon>
        <taxon>Roseateles</taxon>
    </lineage>
</organism>
<dbReference type="Proteomes" id="UP001606302">
    <property type="component" value="Unassembled WGS sequence"/>
</dbReference>
<proteinExistence type="predicted"/>
<gene>
    <name evidence="1" type="ORF">ACG04Q_04260</name>
</gene>
<dbReference type="EMBL" id="JBIGHX010000001">
    <property type="protein sequence ID" value="MFG6460775.1"/>
    <property type="molecule type" value="Genomic_DNA"/>
</dbReference>
<keyword evidence="2" id="KW-1185">Reference proteome</keyword>
<dbReference type="Pfam" id="PF20388">
    <property type="entry name" value="DUF6683"/>
    <property type="match status" value="1"/>
</dbReference>
<sequence>MTMNPDRRSLRPNPRGTLRACAQRAVIAAFLSAPLGVTWAQGFGATDYPFYAAPQLSFAASNFMNLSVLNQAQPGAAAEAPAAGVSTVAPESPVPLHTADTLARAYAPKQPAPMKSVLEQSLDLFAKAAQKAQQPANDVAVALAFFVAANYAASQAQPLVADADFPRLVAQMRSGLATSPAFQRTTARLKRETFEQLAMVGMFVYLAKLELDKNPASEPAKHFRNHARANLASVLGPSADRVVLSQGTLSLR</sequence>
<name>A0ABW7GFP3_9BURK</name>
<evidence type="ECO:0000313" key="2">
    <source>
        <dbReference type="Proteomes" id="UP001606302"/>
    </source>
</evidence>